<accession>A0ABV3Y160</accession>
<protein>
    <submittedName>
        <fullName evidence="1">Mycofactocin MftA</fullName>
    </submittedName>
</protein>
<dbReference type="InterPro" id="IPR023988">
    <property type="entry name" value="MftA"/>
</dbReference>
<sequence length="37" mass="4029">MVERSEQVRPGADAEPELAEPELVVEVIDIDGICGVY</sequence>
<keyword evidence="2" id="KW-1185">Reference proteome</keyword>
<reference evidence="1 2" key="1">
    <citation type="submission" date="2024-07" db="EMBL/GenBank/DDBJ databases">
        <title>Draft Genome Sequence of Ferrimicrobium acidiphilum Strain YE2023, Isolated from a Pulp of Bioleach Reactor.</title>
        <authorList>
            <person name="Elkina Y.A."/>
            <person name="Bulaeva A.G."/>
            <person name="Beletsky A.V."/>
            <person name="Mardanov A.V."/>
        </authorList>
    </citation>
    <scope>NUCLEOTIDE SEQUENCE [LARGE SCALE GENOMIC DNA]</scope>
    <source>
        <strain evidence="1 2">YE2023</strain>
    </source>
</reference>
<comment type="caution">
    <text evidence="1">The sequence shown here is derived from an EMBL/GenBank/DDBJ whole genome shotgun (WGS) entry which is preliminary data.</text>
</comment>
<name>A0ABV3Y160_9ACTN</name>
<evidence type="ECO:0000313" key="2">
    <source>
        <dbReference type="Proteomes" id="UP001560267"/>
    </source>
</evidence>
<organism evidence="1 2">
    <name type="scientific">Ferrimicrobium acidiphilum</name>
    <dbReference type="NCBI Taxonomy" id="121039"/>
    <lineage>
        <taxon>Bacteria</taxon>
        <taxon>Bacillati</taxon>
        <taxon>Actinomycetota</taxon>
        <taxon>Acidimicrobiia</taxon>
        <taxon>Acidimicrobiales</taxon>
        <taxon>Acidimicrobiaceae</taxon>
        <taxon>Ferrimicrobium</taxon>
    </lineage>
</organism>
<proteinExistence type="predicted"/>
<evidence type="ECO:0000313" key="1">
    <source>
        <dbReference type="EMBL" id="MEX6429288.1"/>
    </source>
</evidence>
<dbReference type="NCBIfam" id="TIGR03969">
    <property type="entry name" value="mycofactocin"/>
    <property type="match status" value="1"/>
</dbReference>
<dbReference type="EMBL" id="JBFSHR010000013">
    <property type="protein sequence ID" value="MEX6429288.1"/>
    <property type="molecule type" value="Genomic_DNA"/>
</dbReference>
<dbReference type="Proteomes" id="UP001560267">
    <property type="component" value="Unassembled WGS sequence"/>
</dbReference>
<gene>
    <name evidence="1" type="primary">mftA</name>
    <name evidence="1" type="ORF">AB6A68_05480</name>
</gene>